<dbReference type="SUPFAM" id="SSF56672">
    <property type="entry name" value="DNA/RNA polymerases"/>
    <property type="match status" value="1"/>
</dbReference>
<dbReference type="AlphaFoldDB" id="A0A9N9CVQ2"/>
<evidence type="ECO:0000313" key="2">
    <source>
        <dbReference type="Proteomes" id="UP000789739"/>
    </source>
</evidence>
<proteinExistence type="predicted"/>
<organism evidence="1 2">
    <name type="scientific">Paraglomus brasilianum</name>
    <dbReference type="NCBI Taxonomy" id="144538"/>
    <lineage>
        <taxon>Eukaryota</taxon>
        <taxon>Fungi</taxon>
        <taxon>Fungi incertae sedis</taxon>
        <taxon>Mucoromycota</taxon>
        <taxon>Glomeromycotina</taxon>
        <taxon>Glomeromycetes</taxon>
        <taxon>Paraglomerales</taxon>
        <taxon>Paraglomeraceae</taxon>
        <taxon>Paraglomus</taxon>
    </lineage>
</organism>
<dbReference type="Proteomes" id="UP000789739">
    <property type="component" value="Unassembled WGS sequence"/>
</dbReference>
<reference evidence="1" key="1">
    <citation type="submission" date="2021-06" db="EMBL/GenBank/DDBJ databases">
        <authorList>
            <person name="Kallberg Y."/>
            <person name="Tangrot J."/>
            <person name="Rosling A."/>
        </authorList>
    </citation>
    <scope>NUCLEOTIDE SEQUENCE</scope>
    <source>
        <strain evidence="1">BR232B</strain>
    </source>
</reference>
<accession>A0A9N9CVQ2</accession>
<keyword evidence="2" id="KW-1185">Reference proteome</keyword>
<sequence length="649" mass="73854">MPTIRKLRKLPTRQNISEIKVTGSNFSRSRINREIEWIRARHPNKRFQVLLPYESWKPGSWFESHQEVSLFTLSDHYDESQIPEGGGDPESYDQFIIYVTDPVALAGGCGGSSASDSKRDNGLNDCLYQCLYHAYGTFSNMPKVIEKPDILKKALGLKRNAPVPVHLIEEVERLARSIAINITGDINRISKSPAHRQITLTLANGHYSLVPNPDRRQTDPGTAKPKLPITYQEDGINNIVKIYNGKSIRSIAVPEMRKLQSKSVYGKWCFIPVSKSETLEEAFERIHEERNVLLEESKKLGLTIDLFMCHGNYKKVALWLFERLSQAIPANEPLDPMEAKWISDAMMGGIIWADNNWQGYGRQYDETSLYPSIMQSTLTFPISKGKFQMLQDFVNFRGYILYGTFRATVEFREDVKCLFRYNKRNKYTHIDLTRARKLGLQVTLIQDGSPNALVYEKETRIPGKVIFGEYVHFLFKLKNIGGIAGRVAKKILNTLWGALCQRNKSYHDISDAEHSSKPFEFPEGEVLDSITPTGHAHISGEMMSTSWVCQFSNPGNLFKGEYPRIAPFIIAQGRKIISETIEPYKEKVKRVHTDGFILSEDPENSHLIDCLEGASKTLKSLKFEKEGKVLVKNANQVVWLESTTRSFAS</sequence>
<dbReference type="InterPro" id="IPR043502">
    <property type="entry name" value="DNA/RNA_pol_sf"/>
</dbReference>
<comment type="caution">
    <text evidence="1">The sequence shown here is derived from an EMBL/GenBank/DDBJ whole genome shotgun (WGS) entry which is preliminary data.</text>
</comment>
<evidence type="ECO:0000313" key="1">
    <source>
        <dbReference type="EMBL" id="CAG8615734.1"/>
    </source>
</evidence>
<name>A0A9N9CVQ2_9GLOM</name>
<protein>
    <submittedName>
        <fullName evidence="1">5216_t:CDS:1</fullName>
    </submittedName>
</protein>
<dbReference type="EMBL" id="CAJVPI010001500">
    <property type="protein sequence ID" value="CAG8615734.1"/>
    <property type="molecule type" value="Genomic_DNA"/>
</dbReference>
<dbReference type="OrthoDB" id="2308688at2759"/>
<gene>
    <name evidence="1" type="ORF">PBRASI_LOCUS8422</name>
</gene>